<dbReference type="RefSeq" id="WP_079493674.1">
    <property type="nucleotide sequence ID" value="NZ_FUZT01000009.1"/>
</dbReference>
<keyword evidence="1" id="KW-0560">Oxidoreductase</keyword>
<evidence type="ECO:0000313" key="2">
    <source>
        <dbReference type="EMBL" id="SKC82369.1"/>
    </source>
</evidence>
<dbReference type="STRING" id="36842.SAMN02194393_03758"/>
<dbReference type="OrthoDB" id="5808629at2"/>
<keyword evidence="3" id="KW-1185">Reference proteome</keyword>
<organism evidence="2 3">
    <name type="scientific">Maledivibacter halophilus</name>
    <dbReference type="NCBI Taxonomy" id="36842"/>
    <lineage>
        <taxon>Bacteria</taxon>
        <taxon>Bacillati</taxon>
        <taxon>Bacillota</taxon>
        <taxon>Clostridia</taxon>
        <taxon>Peptostreptococcales</taxon>
        <taxon>Caminicellaceae</taxon>
        <taxon>Maledivibacter</taxon>
    </lineage>
</organism>
<dbReference type="AlphaFoldDB" id="A0A1T5M3C7"/>
<proteinExistence type="predicted"/>
<dbReference type="Proteomes" id="UP000190285">
    <property type="component" value="Unassembled WGS sequence"/>
</dbReference>
<dbReference type="Pfam" id="PF09338">
    <property type="entry name" value="Gly_reductase"/>
    <property type="match status" value="1"/>
</dbReference>
<dbReference type="InterPro" id="IPR015417">
    <property type="entry name" value="Gly_reductase_pB_sua/b"/>
</dbReference>
<evidence type="ECO:0000313" key="3">
    <source>
        <dbReference type="Proteomes" id="UP000190285"/>
    </source>
</evidence>
<dbReference type="GO" id="GO:0050485">
    <property type="term" value="F:oxidoreductase activity, acting on X-H and Y-H to form an X-Y bond, with a disulfide as acceptor"/>
    <property type="evidence" value="ECO:0007669"/>
    <property type="project" value="InterPro"/>
</dbReference>
<dbReference type="EMBL" id="FUZT01000009">
    <property type="protein sequence ID" value="SKC82369.1"/>
    <property type="molecule type" value="Genomic_DNA"/>
</dbReference>
<name>A0A1T5M3C7_9FIRM</name>
<gene>
    <name evidence="2" type="ORF">SAMN02194393_03758</name>
</gene>
<reference evidence="3" key="1">
    <citation type="submission" date="2017-02" db="EMBL/GenBank/DDBJ databases">
        <authorList>
            <person name="Varghese N."/>
            <person name="Submissions S."/>
        </authorList>
    </citation>
    <scope>NUCLEOTIDE SEQUENCE [LARGE SCALE GENOMIC DNA]</scope>
    <source>
        <strain evidence="3">M1</strain>
    </source>
</reference>
<sequence>MKLEVANYNVEDVRWAEKSYFADSCLYLSKRELKDIILEDELLEDVELVLTKPGENTRIVNILDMFDARCKASDEGTIYPGFTNDIGTPGIGRTNVLTGFSIAEIGKVENLQAFTEIFLGVLDMNGPGAEVTEYSKNHVLSLVFSCKTKNAESMAMVHKRACTKISEYIAKTTINKKPNEIKVYEMNPCKRGEKKLPRVGYIYYTESQNHLKETYFYGINSHYFVPFTMHPNEVMDGAMVCMMYEYSAGHRDHTISMCNNPVVQELYSKHGKEIEFGGMIVCNAHLKHTLKKSVAYLAAKIAKYNLELDAVVITKEGGGHPVTDLMLCGEECEKAGLKTALITEEVLNPDGTGMSTVFYSPHVDLVVSTGNHEELVDIPQMENLVGYEKDHPKYLEMIGPRKIRSGVIPGALQITGHTKLGCKAF</sequence>
<evidence type="ECO:0000256" key="1">
    <source>
        <dbReference type="ARBA" id="ARBA00023002"/>
    </source>
</evidence>
<accession>A0A1T5M3C7</accession>
<protein>
    <submittedName>
        <fullName evidence="2">Glycine reductase</fullName>
    </submittedName>
</protein>